<dbReference type="AlphaFoldDB" id="A0AA47JDL4"/>
<accession>A0AA47JDL4</accession>
<organism evidence="1 2">
    <name type="scientific">Vibrio parahaemolyticus</name>
    <dbReference type="NCBI Taxonomy" id="670"/>
    <lineage>
        <taxon>Bacteria</taxon>
        <taxon>Pseudomonadati</taxon>
        <taxon>Pseudomonadota</taxon>
        <taxon>Gammaproteobacteria</taxon>
        <taxon>Vibrionales</taxon>
        <taxon>Vibrionaceae</taxon>
        <taxon>Vibrio</taxon>
    </lineage>
</organism>
<proteinExistence type="predicted"/>
<evidence type="ECO:0000313" key="2">
    <source>
        <dbReference type="Proteomes" id="UP001156560"/>
    </source>
</evidence>
<protein>
    <recommendedName>
        <fullName evidence="3">CENP-V/GFA domain-containing protein</fullName>
    </recommendedName>
</protein>
<gene>
    <name evidence="1" type="ORF">O1Q84_09235</name>
</gene>
<dbReference type="EMBL" id="CP114194">
    <property type="protein sequence ID" value="WAT88881.1"/>
    <property type="molecule type" value="Genomic_DNA"/>
</dbReference>
<dbReference type="Gene3D" id="2.170.150.70">
    <property type="match status" value="1"/>
</dbReference>
<sequence length="77" mass="8259">MLTPLTGASLYKWGSGTAEDYFCPKCGILAFRKTSKLTEAEKAAGKVEFTGWAVNARCLNDLNLSEISVVKIDGASL</sequence>
<dbReference type="RefSeq" id="WP_269169371.1">
    <property type="nucleotide sequence ID" value="NZ_CP114194.1"/>
</dbReference>
<evidence type="ECO:0000313" key="1">
    <source>
        <dbReference type="EMBL" id="WAT88881.1"/>
    </source>
</evidence>
<name>A0AA47JDL4_VIBPH</name>
<evidence type="ECO:0008006" key="3">
    <source>
        <dbReference type="Google" id="ProtNLM"/>
    </source>
</evidence>
<dbReference type="Proteomes" id="UP001156560">
    <property type="component" value="Chromosome 1"/>
</dbReference>
<reference evidence="1" key="1">
    <citation type="submission" date="2022-12" db="EMBL/GenBank/DDBJ databases">
        <title>Vibrio parahaemolyticus become highly virulent by producing novel Tc toxins.</title>
        <authorList>
            <person name="Yang F."/>
            <person name="You Y."/>
            <person name="Lai Q."/>
            <person name="Xu L."/>
            <person name="Li F."/>
        </authorList>
    </citation>
    <scope>NUCLEOTIDE SEQUENCE</scope>
    <source>
        <strain evidence="1">Vp-HL-202005</strain>
    </source>
</reference>